<dbReference type="InterPro" id="IPR027417">
    <property type="entry name" value="P-loop_NTPase"/>
</dbReference>
<dbReference type="InterPro" id="IPR041664">
    <property type="entry name" value="AAA_16"/>
</dbReference>
<dbReference type="InterPro" id="IPR003593">
    <property type="entry name" value="AAA+_ATPase"/>
</dbReference>
<dbReference type="InterPro" id="IPR016314">
    <property type="entry name" value="Cdc6/18"/>
</dbReference>
<dbReference type="GO" id="GO:0005634">
    <property type="term" value="C:nucleus"/>
    <property type="evidence" value="ECO:0007669"/>
    <property type="project" value="UniProtKB-SubCell"/>
</dbReference>
<dbReference type="AlphaFoldDB" id="A0A507R1A6"/>
<feature type="domain" description="AAA+ ATPase" evidence="9">
    <location>
        <begin position="200"/>
        <end position="350"/>
    </location>
</feature>
<dbReference type="CDD" id="cd00009">
    <property type="entry name" value="AAA"/>
    <property type="match status" value="1"/>
</dbReference>
<gene>
    <name evidence="10" type="primary">CDC6</name>
    <name evidence="10" type="ORF">MPDQ_004856</name>
</gene>
<dbReference type="SUPFAM" id="SSF52540">
    <property type="entry name" value="P-loop containing nucleoside triphosphate hydrolases"/>
    <property type="match status" value="1"/>
</dbReference>
<accession>A0A507R1A6</accession>
<sequence>MAVSVLGKRQRGAIELQELPVRTSSSKRQARSVKIRQDDQDASLSSPRQLRSRTRNGTSAQQENDAEVKSPVSSIRSKHSICDDEHAVPSKKINSLFRSSKPVNDENSTPVGIKTPRKSRYHDVLDTPPVTPKHRVQISGKPLTPRTPRQATAPTTSSQTVYTQARQLFARGANPGRLIGRESEREKLVSFIQDGVESRRGGCLYVSGPPGTGKSAMVEEVCRELELKTVHISHINCASIRNARDVYSKLIEDLSEDFQVFKKSERDQLKEMFIPAKKGSGFFLVTLDEIDHLLGADSEILQSLFEWSLHKNSHLLLIGIANALDLTDRSLPQLKAKNLKPRLLPFLPYNATQIASVITNRLKSLLPADHDADANFVPFLQPAAIQLCSKKVASQTGDLRKAFELVKRAIDVIEQEIQRKLERADATQEGDSGALVENINLSSSARTPTSKHVSMASYTVFTAPRASIAHVARITSSAFGQGTLQRLQNLNLQQKAAICALIALDRKRRDVEMPSTPSKMRNQPPTVKQVFDAYCTLCRNDNILHPLTATEFKDVLSNLETMGLVGEFQGRSRGSTLVGGSRTPSKSSGPSTPVKGLDEKRLVCFVSQKEVESQISGPGENILRRLLVGEGL</sequence>
<evidence type="ECO:0000256" key="8">
    <source>
        <dbReference type="SAM" id="MobiDB-lite"/>
    </source>
</evidence>
<dbReference type="Pfam" id="PF22606">
    <property type="entry name" value="Cdc6-ORC-like_ATPase_lid"/>
    <property type="match status" value="1"/>
</dbReference>
<dbReference type="InterPro" id="IPR036390">
    <property type="entry name" value="WH_DNA-bd_sf"/>
</dbReference>
<dbReference type="SMART" id="SM00382">
    <property type="entry name" value="AAA"/>
    <property type="match status" value="1"/>
</dbReference>
<feature type="compositionally biased region" description="Polar residues" evidence="8">
    <location>
        <begin position="582"/>
        <end position="591"/>
    </location>
</feature>
<dbReference type="PANTHER" id="PTHR10763:SF26">
    <property type="entry name" value="CELL DIVISION CONTROL PROTEIN 6 HOMOLOG"/>
    <property type="match status" value="1"/>
</dbReference>
<dbReference type="InterPro" id="IPR015163">
    <property type="entry name" value="Cdc6_C"/>
</dbReference>
<dbReference type="FunFam" id="3.40.50.300:FF:000547">
    <property type="entry name" value="Cell division control protein"/>
    <property type="match status" value="1"/>
</dbReference>
<evidence type="ECO:0000313" key="10">
    <source>
        <dbReference type="EMBL" id="TQB74363.1"/>
    </source>
</evidence>
<dbReference type="GO" id="GO:0033314">
    <property type="term" value="P:mitotic DNA replication checkpoint signaling"/>
    <property type="evidence" value="ECO:0007669"/>
    <property type="project" value="TreeGrafter"/>
</dbReference>
<name>A0A507R1A6_MONPU</name>
<keyword evidence="4" id="KW-0235">DNA replication</keyword>
<dbReference type="GO" id="GO:0003688">
    <property type="term" value="F:DNA replication origin binding"/>
    <property type="evidence" value="ECO:0007669"/>
    <property type="project" value="TreeGrafter"/>
</dbReference>
<evidence type="ECO:0000256" key="7">
    <source>
        <dbReference type="PIRNR" id="PIRNR001767"/>
    </source>
</evidence>
<dbReference type="InterPro" id="IPR036388">
    <property type="entry name" value="WH-like_DNA-bd_sf"/>
</dbReference>
<feature type="compositionally biased region" description="Polar residues" evidence="8">
    <location>
        <begin position="42"/>
        <end position="63"/>
    </location>
</feature>
<dbReference type="GO" id="GO:0006270">
    <property type="term" value="P:DNA replication initiation"/>
    <property type="evidence" value="ECO:0007669"/>
    <property type="project" value="UniProtKB-UniRule"/>
</dbReference>
<evidence type="ECO:0000259" key="9">
    <source>
        <dbReference type="SMART" id="SM00382"/>
    </source>
</evidence>
<dbReference type="FunFam" id="1.10.8.60:FF:000094">
    <property type="entry name" value="Cell division control protein"/>
    <property type="match status" value="1"/>
</dbReference>
<comment type="subcellular location">
    <subcellularLocation>
        <location evidence="1">Nucleus</location>
    </subcellularLocation>
</comment>
<dbReference type="Gene3D" id="1.10.8.60">
    <property type="match status" value="1"/>
</dbReference>
<dbReference type="EMBL" id="VIFY01000032">
    <property type="protein sequence ID" value="TQB74363.1"/>
    <property type="molecule type" value="Genomic_DNA"/>
</dbReference>
<reference evidence="10 11" key="1">
    <citation type="submission" date="2019-06" db="EMBL/GenBank/DDBJ databases">
        <title>Wine fermentation using esterase from Monascus purpureus.</title>
        <authorList>
            <person name="Geng C."/>
            <person name="Zhang Y."/>
        </authorList>
    </citation>
    <scope>NUCLEOTIDE SEQUENCE [LARGE SCALE GENOMIC DNA]</scope>
    <source>
        <strain evidence="10">HQ1</strain>
    </source>
</reference>
<dbReference type="Proteomes" id="UP000319663">
    <property type="component" value="Unassembled WGS sequence"/>
</dbReference>
<proteinExistence type="inferred from homology"/>
<dbReference type="Gene3D" id="3.40.50.300">
    <property type="entry name" value="P-loop containing nucleotide triphosphate hydrolases"/>
    <property type="match status" value="1"/>
</dbReference>
<keyword evidence="3" id="KW-0132">Cell division</keyword>
<dbReference type="PANTHER" id="PTHR10763">
    <property type="entry name" value="CELL DIVISION CONTROL PROTEIN 6-RELATED"/>
    <property type="match status" value="1"/>
</dbReference>
<evidence type="ECO:0000256" key="3">
    <source>
        <dbReference type="ARBA" id="ARBA00022618"/>
    </source>
</evidence>
<dbReference type="SUPFAM" id="SSF46785">
    <property type="entry name" value="Winged helix' DNA-binding domain"/>
    <property type="match status" value="1"/>
</dbReference>
<keyword evidence="11" id="KW-1185">Reference proteome</keyword>
<keyword evidence="5" id="KW-0539">Nucleus</keyword>
<dbReference type="InterPro" id="IPR054425">
    <property type="entry name" value="Cdc6_ORC1-like_ATPase_lid"/>
</dbReference>
<keyword evidence="6" id="KW-0131">Cell cycle</keyword>
<dbReference type="OrthoDB" id="1926878at2759"/>
<feature type="compositionally biased region" description="Polar residues" evidence="8">
    <location>
        <begin position="92"/>
        <end position="110"/>
    </location>
</feature>
<dbReference type="InterPro" id="IPR050311">
    <property type="entry name" value="ORC1/CDC6"/>
</dbReference>
<dbReference type="Pfam" id="PF09079">
    <property type="entry name" value="WHD_Cdc6"/>
    <property type="match status" value="1"/>
</dbReference>
<feature type="compositionally biased region" description="Low complexity" evidence="8">
    <location>
        <begin position="142"/>
        <end position="156"/>
    </location>
</feature>
<comment type="caution">
    <text evidence="10">The sequence shown here is derived from an EMBL/GenBank/DDBJ whole genome shotgun (WGS) entry which is preliminary data.</text>
</comment>
<dbReference type="PIRSF" id="PIRSF001767">
    <property type="entry name" value="Cdc6"/>
    <property type="match status" value="1"/>
</dbReference>
<organism evidence="10 11">
    <name type="scientific">Monascus purpureus</name>
    <name type="common">Red mold</name>
    <name type="synonym">Monascus anka</name>
    <dbReference type="NCBI Taxonomy" id="5098"/>
    <lineage>
        <taxon>Eukaryota</taxon>
        <taxon>Fungi</taxon>
        <taxon>Dikarya</taxon>
        <taxon>Ascomycota</taxon>
        <taxon>Pezizomycotina</taxon>
        <taxon>Eurotiomycetes</taxon>
        <taxon>Eurotiomycetidae</taxon>
        <taxon>Eurotiales</taxon>
        <taxon>Aspergillaceae</taxon>
        <taxon>Monascus</taxon>
    </lineage>
</organism>
<dbReference type="GO" id="GO:0051301">
    <property type="term" value="P:cell division"/>
    <property type="evidence" value="ECO:0007669"/>
    <property type="project" value="UniProtKB-UniRule"/>
</dbReference>
<evidence type="ECO:0000313" key="11">
    <source>
        <dbReference type="Proteomes" id="UP000319663"/>
    </source>
</evidence>
<evidence type="ECO:0000256" key="1">
    <source>
        <dbReference type="ARBA" id="ARBA00004123"/>
    </source>
</evidence>
<evidence type="ECO:0000256" key="2">
    <source>
        <dbReference type="ARBA" id="ARBA00006184"/>
    </source>
</evidence>
<dbReference type="Pfam" id="PF13191">
    <property type="entry name" value="AAA_16"/>
    <property type="match status" value="1"/>
</dbReference>
<dbReference type="Gene3D" id="1.10.10.10">
    <property type="entry name" value="Winged helix-like DNA-binding domain superfamily/Winged helix DNA-binding domain"/>
    <property type="match status" value="1"/>
</dbReference>
<evidence type="ECO:0000256" key="6">
    <source>
        <dbReference type="ARBA" id="ARBA00023306"/>
    </source>
</evidence>
<feature type="region of interest" description="Disordered" evidence="8">
    <location>
        <begin position="573"/>
        <end position="595"/>
    </location>
</feature>
<evidence type="ECO:0000256" key="4">
    <source>
        <dbReference type="ARBA" id="ARBA00022705"/>
    </source>
</evidence>
<evidence type="ECO:0000256" key="5">
    <source>
        <dbReference type="ARBA" id="ARBA00023242"/>
    </source>
</evidence>
<feature type="region of interest" description="Disordered" evidence="8">
    <location>
        <begin position="1"/>
        <end position="159"/>
    </location>
</feature>
<protein>
    <recommendedName>
        <fullName evidence="7">Cell division control protein</fullName>
    </recommendedName>
</protein>
<comment type="similarity">
    <text evidence="2 7">Belongs to the CDC6/cdc18 family.</text>
</comment>
<dbReference type="STRING" id="5098.A0A507R1A6"/>